<gene>
    <name evidence="1" type="ORF">LCGC14_1789290</name>
</gene>
<comment type="caution">
    <text evidence="1">The sequence shown here is derived from an EMBL/GenBank/DDBJ whole genome shotgun (WGS) entry which is preliminary data.</text>
</comment>
<reference evidence="1" key="1">
    <citation type="journal article" date="2015" name="Nature">
        <title>Complex archaea that bridge the gap between prokaryotes and eukaryotes.</title>
        <authorList>
            <person name="Spang A."/>
            <person name="Saw J.H."/>
            <person name="Jorgensen S.L."/>
            <person name="Zaremba-Niedzwiedzka K."/>
            <person name="Martijn J."/>
            <person name="Lind A.E."/>
            <person name="van Eijk R."/>
            <person name="Schleper C."/>
            <person name="Guy L."/>
            <person name="Ettema T.J."/>
        </authorList>
    </citation>
    <scope>NUCLEOTIDE SEQUENCE</scope>
</reference>
<feature type="non-terminal residue" evidence="1">
    <location>
        <position position="1"/>
    </location>
</feature>
<sequence length="25" mass="2965">MEMWRMEWVGGGASVARWIDPEDKK</sequence>
<organism evidence="1">
    <name type="scientific">marine sediment metagenome</name>
    <dbReference type="NCBI Taxonomy" id="412755"/>
    <lineage>
        <taxon>unclassified sequences</taxon>
        <taxon>metagenomes</taxon>
        <taxon>ecological metagenomes</taxon>
    </lineage>
</organism>
<evidence type="ECO:0000313" key="1">
    <source>
        <dbReference type="EMBL" id="KKM01947.1"/>
    </source>
</evidence>
<accession>A0A0F9HFL3</accession>
<proteinExistence type="predicted"/>
<dbReference type="EMBL" id="LAZR01017059">
    <property type="protein sequence ID" value="KKM01947.1"/>
    <property type="molecule type" value="Genomic_DNA"/>
</dbReference>
<dbReference type="AlphaFoldDB" id="A0A0F9HFL3"/>
<protein>
    <submittedName>
        <fullName evidence="1">Uncharacterized protein</fullName>
    </submittedName>
</protein>
<name>A0A0F9HFL3_9ZZZZ</name>